<keyword evidence="1" id="KW-0479">Metal-binding</keyword>
<dbReference type="EMBL" id="FWXF01000003">
    <property type="protein sequence ID" value="SMC20568.1"/>
    <property type="molecule type" value="Genomic_DNA"/>
</dbReference>
<evidence type="ECO:0000256" key="2">
    <source>
        <dbReference type="ARBA" id="ARBA00023004"/>
    </source>
</evidence>
<dbReference type="Pfam" id="PF13534">
    <property type="entry name" value="Fer4_17"/>
    <property type="match status" value="1"/>
</dbReference>
<reference evidence="5 6" key="1">
    <citation type="submission" date="2017-04" db="EMBL/GenBank/DDBJ databases">
        <authorList>
            <person name="Afonso C.L."/>
            <person name="Miller P.J."/>
            <person name="Scott M.A."/>
            <person name="Spackman E."/>
            <person name="Goraichik I."/>
            <person name="Dimitrov K.M."/>
            <person name="Suarez D.L."/>
            <person name="Swayne D.E."/>
        </authorList>
    </citation>
    <scope>NUCLEOTIDE SEQUENCE [LARGE SCALE GENOMIC DNA]</scope>
    <source>
        <strain evidence="5 6">DSM 13146</strain>
    </source>
</reference>
<evidence type="ECO:0000256" key="1">
    <source>
        <dbReference type="ARBA" id="ARBA00022723"/>
    </source>
</evidence>
<keyword evidence="6" id="KW-1185">Reference proteome</keyword>
<dbReference type="PANTHER" id="PTHR43255:SF2">
    <property type="entry name" value="HETERODISULFIDE REDUCTASE RELATED PROTEIN"/>
    <property type="match status" value="1"/>
</dbReference>
<dbReference type="STRING" id="1121390.SAMN02746041_00947"/>
<dbReference type="InterPro" id="IPR017896">
    <property type="entry name" value="4Fe4S_Fe-S-bd"/>
</dbReference>
<dbReference type="GO" id="GO:0046872">
    <property type="term" value="F:metal ion binding"/>
    <property type="evidence" value="ECO:0007669"/>
    <property type="project" value="UniProtKB-KW"/>
</dbReference>
<evidence type="ECO:0000313" key="5">
    <source>
        <dbReference type="EMBL" id="SMC20568.1"/>
    </source>
</evidence>
<protein>
    <submittedName>
        <fullName evidence="5">Heterodisulfide reductase subunit C</fullName>
    </submittedName>
</protein>
<gene>
    <name evidence="5" type="ORF">SAMN02746041_00947</name>
</gene>
<dbReference type="GO" id="GO:0051536">
    <property type="term" value="F:iron-sulfur cluster binding"/>
    <property type="evidence" value="ECO:0007669"/>
    <property type="project" value="UniProtKB-KW"/>
</dbReference>
<dbReference type="PROSITE" id="PS51379">
    <property type="entry name" value="4FE4S_FER_2"/>
    <property type="match status" value="1"/>
</dbReference>
<feature type="domain" description="4Fe-4S ferredoxin-type" evidence="4">
    <location>
        <begin position="23"/>
        <end position="53"/>
    </location>
</feature>
<sequence length="161" mass="18196">MEKQVLDLDLHKGDRSFADEVCASPGGDTLSLCFQCGICTGTCPVSSVDQEFSPARIVQWVRMGLKETVLQSRLIWLCMQCHRCSFHCPQGVRFADIDRVLRQMAVEAGHLDPATAQRIEQSERHLRRLRILVLERCMAQDPSDSCEFEDMVQHSLGEMNG</sequence>
<dbReference type="OrthoDB" id="9794954at2"/>
<dbReference type="AlphaFoldDB" id="A0A1W1XA74"/>
<dbReference type="InterPro" id="IPR017900">
    <property type="entry name" value="4Fe4S_Fe_S_CS"/>
</dbReference>
<evidence type="ECO:0000313" key="6">
    <source>
        <dbReference type="Proteomes" id="UP000192783"/>
    </source>
</evidence>
<dbReference type="GO" id="GO:0005886">
    <property type="term" value="C:plasma membrane"/>
    <property type="evidence" value="ECO:0007669"/>
    <property type="project" value="TreeGrafter"/>
</dbReference>
<dbReference type="RefSeq" id="WP_084056724.1">
    <property type="nucleotide sequence ID" value="NZ_FWXF01000003.1"/>
</dbReference>
<name>A0A1W1XA74_9BACT</name>
<proteinExistence type="predicted"/>
<dbReference type="InterPro" id="IPR051460">
    <property type="entry name" value="HdrC_iron-sulfur_subunit"/>
</dbReference>
<dbReference type="Gene3D" id="1.10.1060.10">
    <property type="entry name" value="Alpha-helical ferredoxin"/>
    <property type="match status" value="1"/>
</dbReference>
<dbReference type="PANTHER" id="PTHR43255">
    <property type="entry name" value="IRON-SULFUR-BINDING OXIDOREDUCTASE FADF-RELATED-RELATED"/>
    <property type="match status" value="1"/>
</dbReference>
<accession>A0A1W1XA74</accession>
<organism evidence="5 6">
    <name type="scientific">Desulfacinum hydrothermale DSM 13146</name>
    <dbReference type="NCBI Taxonomy" id="1121390"/>
    <lineage>
        <taxon>Bacteria</taxon>
        <taxon>Pseudomonadati</taxon>
        <taxon>Thermodesulfobacteriota</taxon>
        <taxon>Syntrophobacteria</taxon>
        <taxon>Syntrophobacterales</taxon>
        <taxon>Syntrophobacteraceae</taxon>
        <taxon>Desulfacinum</taxon>
    </lineage>
</organism>
<keyword evidence="2" id="KW-0408">Iron</keyword>
<dbReference type="Proteomes" id="UP000192783">
    <property type="component" value="Unassembled WGS sequence"/>
</dbReference>
<evidence type="ECO:0000259" key="4">
    <source>
        <dbReference type="PROSITE" id="PS51379"/>
    </source>
</evidence>
<dbReference type="SUPFAM" id="SSF46548">
    <property type="entry name" value="alpha-helical ferredoxin"/>
    <property type="match status" value="1"/>
</dbReference>
<dbReference type="InterPro" id="IPR009051">
    <property type="entry name" value="Helical_ferredxn"/>
</dbReference>
<dbReference type="PROSITE" id="PS00198">
    <property type="entry name" value="4FE4S_FER_1"/>
    <property type="match status" value="1"/>
</dbReference>
<evidence type="ECO:0000256" key="3">
    <source>
        <dbReference type="ARBA" id="ARBA00023014"/>
    </source>
</evidence>
<keyword evidence="3" id="KW-0411">Iron-sulfur</keyword>